<evidence type="ECO:0000256" key="1">
    <source>
        <dbReference type="ARBA" id="ARBA00005964"/>
    </source>
</evidence>
<dbReference type="InterPro" id="IPR029058">
    <property type="entry name" value="AB_hydrolase_fold"/>
</dbReference>
<dbReference type="PROSITE" id="PS00941">
    <property type="entry name" value="CARBOXYLESTERASE_B_2"/>
    <property type="match status" value="1"/>
</dbReference>
<proteinExistence type="inferred from homology"/>
<evidence type="ECO:0000256" key="3">
    <source>
        <dbReference type="RuleBase" id="RU361235"/>
    </source>
</evidence>
<feature type="domain" description="Carboxylesterase type B" evidence="4">
    <location>
        <begin position="16"/>
        <end position="503"/>
    </location>
</feature>
<dbReference type="Pfam" id="PF00135">
    <property type="entry name" value="COesterase"/>
    <property type="match status" value="1"/>
</dbReference>
<dbReference type="PROSITE" id="PS00122">
    <property type="entry name" value="CARBOXYLESTERASE_B_1"/>
    <property type="match status" value="1"/>
</dbReference>
<sequence length="523" mass="58266">MPRFSGKCKGEGMENLQVTIETGKLQGIHGWDPRVAVFKGIPYAAPPVGELRWRAPQPAAGWEGVRMADQYGPIACQPVPGSNPREFWTREIHPTGPEFEMSEDCLYLNVYTPARTGEEKLPVLMYIHGGGFKGGYPYEIEFDWEHMAEKGIVVVSIAYRLGVLGFLAHPWLSKEAPEDPKGNYGTLDQLAALKWVKRNIAAFGGDPDRITIAGQSAGAMSVQNLMTSPMAEGLMCGAIIESSVTVAFAEKEDRSHPLEKAERVGAEFFEKAGYCSLEEARKMPAEELVRLEDVLLGPGIHFEPAIDGILIQESNFDAYKKNHHHKIPVLAGYNRGEAESFSRAFGKTIDTVAGLREYAAGFGEKAEEFMRISRVENDADAKALFSCDAMLDLVAGARMFGCLQSSQGRETYLYEFDADIPGEDQAGSYHGSEMWFAYDSLARCWRPFTGRHYDLARQVSSYWVNFVKNGNPNGTDAIGEELPEWKSYTAENDFVMEFTDKPAESRVKIDPLMKFRIDDTLQR</sequence>
<evidence type="ECO:0000313" key="5">
    <source>
        <dbReference type="EMBL" id="RGE74677.1"/>
    </source>
</evidence>
<dbReference type="InterPro" id="IPR050309">
    <property type="entry name" value="Type-B_Carboxylest/Lipase"/>
</dbReference>
<dbReference type="AlphaFoldDB" id="A0A3E3J5M5"/>
<accession>A0A3E3J5M5</accession>
<protein>
    <recommendedName>
        <fullName evidence="3">Carboxylic ester hydrolase</fullName>
        <ecNumber evidence="3">3.1.1.-</ecNumber>
    </recommendedName>
</protein>
<dbReference type="GO" id="GO:0016787">
    <property type="term" value="F:hydrolase activity"/>
    <property type="evidence" value="ECO:0007669"/>
    <property type="project" value="UniProtKB-KW"/>
</dbReference>
<dbReference type="OrthoDB" id="9775851at2"/>
<comment type="caution">
    <text evidence="5">The sequence shown here is derived from an EMBL/GenBank/DDBJ whole genome shotgun (WGS) entry which is preliminary data.</text>
</comment>
<evidence type="ECO:0000313" key="6">
    <source>
        <dbReference type="Proteomes" id="UP000261166"/>
    </source>
</evidence>
<dbReference type="InterPro" id="IPR019826">
    <property type="entry name" value="Carboxylesterase_B_AS"/>
</dbReference>
<dbReference type="EC" id="3.1.1.-" evidence="3"/>
<dbReference type="PANTHER" id="PTHR11559">
    <property type="entry name" value="CARBOXYLESTERASE"/>
    <property type="match status" value="1"/>
</dbReference>
<dbReference type="InterPro" id="IPR019819">
    <property type="entry name" value="Carboxylesterase_B_CS"/>
</dbReference>
<dbReference type="InterPro" id="IPR002018">
    <property type="entry name" value="CarbesteraseB"/>
</dbReference>
<gene>
    <name evidence="5" type="ORF">DWY69_01590</name>
</gene>
<dbReference type="EMBL" id="QVLU01000001">
    <property type="protein sequence ID" value="RGE74677.1"/>
    <property type="molecule type" value="Genomic_DNA"/>
</dbReference>
<keyword evidence="2 3" id="KW-0378">Hydrolase</keyword>
<dbReference type="Proteomes" id="UP000261166">
    <property type="component" value="Unassembled WGS sequence"/>
</dbReference>
<organism evidence="5 6">
    <name type="scientific">Eisenbergiella massiliensis</name>
    <dbReference type="NCBI Taxonomy" id="1720294"/>
    <lineage>
        <taxon>Bacteria</taxon>
        <taxon>Bacillati</taxon>
        <taxon>Bacillota</taxon>
        <taxon>Clostridia</taxon>
        <taxon>Lachnospirales</taxon>
        <taxon>Lachnospiraceae</taxon>
        <taxon>Eisenbergiella</taxon>
    </lineage>
</organism>
<reference evidence="5 6" key="1">
    <citation type="submission" date="2018-08" db="EMBL/GenBank/DDBJ databases">
        <title>A genome reference for cultivated species of the human gut microbiota.</title>
        <authorList>
            <person name="Zou Y."/>
            <person name="Xue W."/>
            <person name="Luo G."/>
        </authorList>
    </citation>
    <scope>NUCLEOTIDE SEQUENCE [LARGE SCALE GENOMIC DNA]</scope>
    <source>
        <strain evidence="5 6">AF26-4BH</strain>
    </source>
</reference>
<dbReference type="Gene3D" id="3.40.50.1820">
    <property type="entry name" value="alpha/beta hydrolase"/>
    <property type="match status" value="1"/>
</dbReference>
<dbReference type="SUPFAM" id="SSF53474">
    <property type="entry name" value="alpha/beta-Hydrolases"/>
    <property type="match status" value="1"/>
</dbReference>
<name>A0A3E3J5M5_9FIRM</name>
<evidence type="ECO:0000256" key="2">
    <source>
        <dbReference type="ARBA" id="ARBA00022801"/>
    </source>
</evidence>
<comment type="similarity">
    <text evidence="1 3">Belongs to the type-B carboxylesterase/lipase family.</text>
</comment>
<evidence type="ECO:0000259" key="4">
    <source>
        <dbReference type="Pfam" id="PF00135"/>
    </source>
</evidence>